<feature type="transmembrane region" description="Helical" evidence="1">
    <location>
        <begin position="726"/>
        <end position="746"/>
    </location>
</feature>
<comment type="caution">
    <text evidence="2">The sequence shown here is derived from an EMBL/GenBank/DDBJ whole genome shotgun (WGS) entry which is preliminary data.</text>
</comment>
<dbReference type="EMBL" id="LCQK01000005">
    <property type="protein sequence ID" value="KKW14656.1"/>
    <property type="molecule type" value="Genomic_DNA"/>
</dbReference>
<dbReference type="AlphaFoldDB" id="A0A0G1W7C1"/>
<feature type="transmembrane region" description="Helical" evidence="1">
    <location>
        <begin position="694"/>
        <end position="714"/>
    </location>
</feature>
<keyword evidence="1" id="KW-0472">Membrane</keyword>
<dbReference type="Proteomes" id="UP000034224">
    <property type="component" value="Unassembled WGS sequence"/>
</dbReference>
<organism evidence="2 3">
    <name type="scientific">Candidatus Jorgensenbacteria bacterium GW2011_GWB1_50_10</name>
    <dbReference type="NCBI Taxonomy" id="1618665"/>
    <lineage>
        <taxon>Bacteria</taxon>
        <taxon>Candidatus Joergenseniibacteriota</taxon>
    </lineage>
</organism>
<dbReference type="STRING" id="1618665.UY55_C0005G0004"/>
<evidence type="ECO:0000313" key="2">
    <source>
        <dbReference type="EMBL" id="KKW14656.1"/>
    </source>
</evidence>
<evidence type="ECO:0000313" key="3">
    <source>
        <dbReference type="Proteomes" id="UP000034224"/>
    </source>
</evidence>
<gene>
    <name evidence="2" type="ORF">UY55_C0005G0004</name>
</gene>
<keyword evidence="1" id="KW-0812">Transmembrane</keyword>
<sequence length="792" mass="86312">MRLAYRKLILYSLLVLTIILIPATPQPQTQTTNTPTSGSSNLPKIPEHQNFWDLLPTIKTWLENLGKDTARWYPQLGYMQPVYAATNFTNGFEANNFDLWTDGGTTTWQIGTSSVPGAPWAPHAGTYMAYCDGTHDGDLISDNINLSSVTTSFVVDFWYMDDDIDPADTSDLYYYDGASYDLIADLNSATEDTWLHYQQTVTDSQYFKSNFRIDFKESAGSGEVLFVDDVLVTSSAGNPVSLSDSAKLTDTLPYKFVGKRLSEANNLIDQLFKGQPRTNADMLTVTDSILKNAGKPFTDVMNLLDSIQVGNMKPLSEFINLIDALTAQKGGGGQSNPVSLADALNLVDSLLKGSETTITEFLTLTDNVQLSNLKPLTATVTFIDVLGHAVLKPLPETLTLSDVLSVKFVGQRGLSDTLTLIDLLGRDIGKLLSGTVNVADALNFKFVGTRTLSEILSLSDSLVLATGKFPSDVLNLVDSLSSRFSGTRSLSDIITLVDTLTTQFTGTRQLSDILNLTHAVSMGKLLTANIADTLALTEFLSFRFVGARPLTDIVSLQDLLSRGHQNPRSITDALNLLDSILKNSGTAFTFTETLNLNDAVFYQFAGSRPLNDALNIIGLLTAQSSASQAYTRSLTDIQTLVNLLSAIFTTTSTDDPSGMILTSTGSTSSTTTVTKTTTTPFFGNLTTLINPPSYGVWPIALILSLGIFAITMQYGIPELYNKKRWLITLTPLILLFGLMTYVRLFSGLSDDAKWESTIAWGILLAPLVVSSLITIYLNVSKVSLEELRQENV</sequence>
<feature type="transmembrane region" description="Helical" evidence="1">
    <location>
        <begin position="758"/>
        <end position="779"/>
    </location>
</feature>
<dbReference type="Gene3D" id="2.60.120.260">
    <property type="entry name" value="Galactose-binding domain-like"/>
    <property type="match status" value="1"/>
</dbReference>
<keyword evidence="1" id="KW-1133">Transmembrane helix</keyword>
<proteinExistence type="predicted"/>
<accession>A0A0G1W7C1</accession>
<name>A0A0G1W7C1_9BACT</name>
<protein>
    <submittedName>
        <fullName evidence="2">Uncharacterized protein</fullName>
    </submittedName>
</protein>
<reference evidence="2 3" key="1">
    <citation type="journal article" date="2015" name="Nature">
        <title>rRNA introns, odd ribosomes, and small enigmatic genomes across a large radiation of phyla.</title>
        <authorList>
            <person name="Brown C.T."/>
            <person name="Hug L.A."/>
            <person name="Thomas B.C."/>
            <person name="Sharon I."/>
            <person name="Castelle C.J."/>
            <person name="Singh A."/>
            <person name="Wilkins M.J."/>
            <person name="Williams K.H."/>
            <person name="Banfield J.F."/>
        </authorList>
    </citation>
    <scope>NUCLEOTIDE SEQUENCE [LARGE SCALE GENOMIC DNA]</scope>
</reference>
<evidence type="ECO:0000256" key="1">
    <source>
        <dbReference type="SAM" id="Phobius"/>
    </source>
</evidence>